<protein>
    <submittedName>
        <fullName evidence="1">Uncharacterized protein</fullName>
    </submittedName>
</protein>
<sequence length="174" mass="18825">MSEALKKTVSNDSLGALKKFTLYEQNGIKISLTLPTPVTLNLNSQEFYPPEADQTAILAPVLENTSGIALKSATFSIKLNNVIENDNTVANVRWWNVDEAEGLQSMEFTCGRIDDKGNGSGTAKTPGYSRIRWGTMANTARQHQTFTVSNVLLTFNPSADTTSGANDGPIIRVG</sequence>
<comment type="caution">
    <text evidence="1">The sequence shown here is derived from an EMBL/GenBank/DDBJ whole genome shotgun (WGS) entry which is preliminary data.</text>
</comment>
<name>A0ABU7H4Y7_9PSED</name>
<proteinExistence type="predicted"/>
<accession>A0ABU7H4Y7</accession>
<evidence type="ECO:0000313" key="1">
    <source>
        <dbReference type="EMBL" id="MEE1886377.1"/>
    </source>
</evidence>
<reference evidence="1" key="1">
    <citation type="submission" date="2024-01" db="EMBL/GenBank/DDBJ databases">
        <title>Unpublished Manusciprt.</title>
        <authorList>
            <person name="Duman M."/>
            <person name="Valdes E.G."/>
            <person name="Ajmi N."/>
            <person name="Altun S."/>
            <person name="Saticioglu I.B."/>
        </authorList>
    </citation>
    <scope>NUCLEOTIDE SEQUENCE</scope>
    <source>
        <strain evidence="1">137P</strain>
    </source>
</reference>
<dbReference type="EMBL" id="JAZDCT010000002">
    <property type="protein sequence ID" value="MEE1886377.1"/>
    <property type="molecule type" value="Genomic_DNA"/>
</dbReference>
<organism evidence="1 2">
    <name type="scientific">Pseudomonas carassii</name>
    <dbReference type="NCBI Taxonomy" id="3115855"/>
    <lineage>
        <taxon>Bacteria</taxon>
        <taxon>Pseudomonadati</taxon>
        <taxon>Pseudomonadota</taxon>
        <taxon>Gammaproteobacteria</taxon>
        <taxon>Pseudomonadales</taxon>
        <taxon>Pseudomonadaceae</taxon>
        <taxon>Pseudomonas</taxon>
    </lineage>
</organism>
<keyword evidence="2" id="KW-1185">Reference proteome</keyword>
<gene>
    <name evidence="1" type="ORF">V0R62_01800</name>
</gene>
<evidence type="ECO:0000313" key="2">
    <source>
        <dbReference type="Proteomes" id="UP001354227"/>
    </source>
</evidence>
<dbReference type="RefSeq" id="WP_330102468.1">
    <property type="nucleotide sequence ID" value="NZ_JAZDCT010000002.1"/>
</dbReference>
<dbReference type="Proteomes" id="UP001354227">
    <property type="component" value="Unassembled WGS sequence"/>
</dbReference>